<dbReference type="PANTHER" id="PTHR31960:SF22">
    <property type="entry name" value="F-BOX PROTEIN PP2-A12"/>
    <property type="match status" value="1"/>
</dbReference>
<feature type="domain" description="F-box" evidence="4">
    <location>
        <begin position="356"/>
        <end position="402"/>
    </location>
</feature>
<accession>A0A9Q0GX76</accession>
<evidence type="ECO:0000259" key="3">
    <source>
        <dbReference type="PROSITE" id="PS50089"/>
    </source>
</evidence>
<dbReference type="OrthoDB" id="9970274at2759"/>
<evidence type="ECO:0000256" key="2">
    <source>
        <dbReference type="SAM" id="MobiDB-lite"/>
    </source>
</evidence>
<gene>
    <name evidence="5" type="ORF">NE237_012027</name>
</gene>
<feature type="domain" description="RING-type" evidence="3">
    <location>
        <begin position="273"/>
        <end position="314"/>
    </location>
</feature>
<dbReference type="SMART" id="SM00184">
    <property type="entry name" value="RING"/>
    <property type="match status" value="1"/>
</dbReference>
<dbReference type="Proteomes" id="UP001141806">
    <property type="component" value="Unassembled WGS sequence"/>
</dbReference>
<dbReference type="InterPro" id="IPR001810">
    <property type="entry name" value="F-box_dom"/>
</dbReference>
<name>A0A9Q0GX76_9MAGN</name>
<dbReference type="PROSITE" id="PS50181">
    <property type="entry name" value="FBOX"/>
    <property type="match status" value="1"/>
</dbReference>
<dbReference type="FunFam" id="3.30.40.10:FF:000226">
    <property type="entry name" value="E3 ubiquitin ligase BIG BROTHER"/>
    <property type="match status" value="1"/>
</dbReference>
<keyword evidence="6" id="KW-1185">Reference proteome</keyword>
<dbReference type="Pfam" id="PF14299">
    <property type="entry name" value="PP2"/>
    <property type="match status" value="1"/>
</dbReference>
<keyword evidence="1" id="KW-0863">Zinc-finger</keyword>
<dbReference type="Gene3D" id="3.30.40.10">
    <property type="entry name" value="Zinc/RING finger domain, C3HC4 (zinc finger)"/>
    <property type="match status" value="1"/>
</dbReference>
<keyword evidence="1" id="KW-0479">Metal-binding</keyword>
<dbReference type="CDD" id="cd22162">
    <property type="entry name" value="F-box_AtSKIP3-like"/>
    <property type="match status" value="1"/>
</dbReference>
<dbReference type="InterPro" id="IPR013083">
    <property type="entry name" value="Znf_RING/FYVE/PHD"/>
</dbReference>
<dbReference type="Pfam" id="PF00646">
    <property type="entry name" value="F-box"/>
    <property type="match status" value="1"/>
</dbReference>
<sequence>MTFPSACNRVDALTRILLTLTHSEEAKSFAFFDHLHLSIKKGTGITGFPQYLKAVKVTPDLHSVYIFMRTIVETTGRGLVDVHYVTTSVPGWVEGNLEGFYLEHSDLSLEEVLQDQETVYQSLQASNRNDRARASASGGSNLNNGQSCGEEQDVEKEGESSHVACVKSQLELDEALAINLQEVENQLLVSSLGESTETEAVNGEADSPNTSAQVVIQNNIDTDNMTYEELQLLEENIGSESRGLSEEVISYLPTSKYRTGGGFFSKKDKTEECVICKVTYKNRDKLITLPCNHPYHSKCITHWLKLNKACPVCKEELQSKAFLFSTLFFLILFSQINLARKEGFNYKGDGGSSPTKTGLGDLPESCVASILMYLDPPDICKFACLNRAFSGASSADFVWESKLPVNYQYLIDKLFDEAPVNLNKKDIYARLSRPNPFDDGTKEVWLDKSTGGVFLLISSKALRITGIDDRRYWNHIPTEESRFRTVAYLHQIWWFEVEGEVEFCFPVGTYSLFFRLQLGRASKRFGRRVCNPDHVHGWDIKPVRFRLTTLDGQHSQSQYYLSEPGNWSHYYAGDFVVENSNMPTKIKFSMTQIDCTHTKGGLCVDSVLICPSGFRERLKRF</sequence>
<protein>
    <submittedName>
        <fullName evidence="5">Uncharacterized protein</fullName>
    </submittedName>
</protein>
<dbReference type="InterPro" id="IPR001841">
    <property type="entry name" value="Znf_RING"/>
</dbReference>
<feature type="compositionally biased region" description="Low complexity" evidence="2">
    <location>
        <begin position="134"/>
        <end position="145"/>
    </location>
</feature>
<dbReference type="InterPro" id="IPR025886">
    <property type="entry name" value="PP2-like"/>
</dbReference>
<dbReference type="SUPFAM" id="SSF57850">
    <property type="entry name" value="RING/U-box"/>
    <property type="match status" value="1"/>
</dbReference>
<dbReference type="InterPro" id="IPR036047">
    <property type="entry name" value="F-box-like_dom_sf"/>
</dbReference>
<comment type="caution">
    <text evidence="5">The sequence shown here is derived from an EMBL/GenBank/DDBJ whole genome shotgun (WGS) entry which is preliminary data.</text>
</comment>
<dbReference type="EMBL" id="JAMYWD010000011">
    <property type="protein sequence ID" value="KAJ4955244.1"/>
    <property type="molecule type" value="Genomic_DNA"/>
</dbReference>
<feature type="region of interest" description="Disordered" evidence="2">
    <location>
        <begin position="124"/>
        <end position="160"/>
    </location>
</feature>
<dbReference type="PANTHER" id="PTHR31960">
    <property type="entry name" value="F-BOX PROTEIN PP2-A15"/>
    <property type="match status" value="1"/>
</dbReference>
<dbReference type="GO" id="GO:0008270">
    <property type="term" value="F:zinc ion binding"/>
    <property type="evidence" value="ECO:0007669"/>
    <property type="project" value="UniProtKB-KW"/>
</dbReference>
<dbReference type="PROSITE" id="PS50089">
    <property type="entry name" value="ZF_RING_2"/>
    <property type="match status" value="1"/>
</dbReference>
<dbReference type="SUPFAM" id="SSF81383">
    <property type="entry name" value="F-box domain"/>
    <property type="match status" value="1"/>
</dbReference>
<evidence type="ECO:0000256" key="1">
    <source>
        <dbReference type="PROSITE-ProRule" id="PRU00175"/>
    </source>
</evidence>
<reference evidence="5" key="1">
    <citation type="journal article" date="2023" name="Plant J.">
        <title>The genome of the king protea, Protea cynaroides.</title>
        <authorList>
            <person name="Chang J."/>
            <person name="Duong T.A."/>
            <person name="Schoeman C."/>
            <person name="Ma X."/>
            <person name="Roodt D."/>
            <person name="Barker N."/>
            <person name="Li Z."/>
            <person name="Van de Peer Y."/>
            <person name="Mizrachi E."/>
        </authorList>
    </citation>
    <scope>NUCLEOTIDE SEQUENCE</scope>
    <source>
        <tissue evidence="5">Young leaves</tissue>
    </source>
</reference>
<keyword evidence="1" id="KW-0862">Zinc</keyword>
<dbReference type="Pfam" id="PF13639">
    <property type="entry name" value="zf-RING_2"/>
    <property type="match status" value="1"/>
</dbReference>
<organism evidence="5 6">
    <name type="scientific">Protea cynaroides</name>
    <dbReference type="NCBI Taxonomy" id="273540"/>
    <lineage>
        <taxon>Eukaryota</taxon>
        <taxon>Viridiplantae</taxon>
        <taxon>Streptophyta</taxon>
        <taxon>Embryophyta</taxon>
        <taxon>Tracheophyta</taxon>
        <taxon>Spermatophyta</taxon>
        <taxon>Magnoliopsida</taxon>
        <taxon>Proteales</taxon>
        <taxon>Proteaceae</taxon>
        <taxon>Protea</taxon>
    </lineage>
</organism>
<proteinExistence type="predicted"/>
<dbReference type="AlphaFoldDB" id="A0A9Q0GX76"/>
<evidence type="ECO:0000313" key="5">
    <source>
        <dbReference type="EMBL" id="KAJ4955244.1"/>
    </source>
</evidence>
<evidence type="ECO:0000313" key="6">
    <source>
        <dbReference type="Proteomes" id="UP001141806"/>
    </source>
</evidence>
<evidence type="ECO:0000259" key="4">
    <source>
        <dbReference type="PROSITE" id="PS50181"/>
    </source>
</evidence>